<dbReference type="InterPro" id="IPR013320">
    <property type="entry name" value="ConA-like_dom_sf"/>
</dbReference>
<dbReference type="EMBL" id="STFF01000017">
    <property type="protein sequence ID" value="THU30237.1"/>
    <property type="molecule type" value="Genomic_DNA"/>
</dbReference>
<accession>A0A4S8H6Q0</accession>
<evidence type="ECO:0000256" key="3">
    <source>
        <dbReference type="SAM" id="SignalP"/>
    </source>
</evidence>
<evidence type="ECO:0000256" key="1">
    <source>
        <dbReference type="ARBA" id="ARBA00022729"/>
    </source>
</evidence>
<proteinExistence type="predicted"/>
<dbReference type="Pfam" id="PF13385">
    <property type="entry name" value="Laminin_G_3"/>
    <property type="match status" value="2"/>
</dbReference>
<feature type="chain" id="PRO_5020445052" evidence="3">
    <location>
        <begin position="21"/>
        <end position="1758"/>
    </location>
</feature>
<evidence type="ECO:0000313" key="5">
    <source>
        <dbReference type="EMBL" id="THU30237.1"/>
    </source>
</evidence>
<dbReference type="CDD" id="cd00146">
    <property type="entry name" value="PKD"/>
    <property type="match status" value="1"/>
</dbReference>
<dbReference type="InterPro" id="IPR052025">
    <property type="entry name" value="Xyloglucanase_GH74"/>
</dbReference>
<dbReference type="RefSeq" id="WP_136580969.1">
    <property type="nucleotide sequence ID" value="NZ_STFF01000017.1"/>
</dbReference>
<evidence type="ECO:0000259" key="4">
    <source>
        <dbReference type="PROSITE" id="PS50093"/>
    </source>
</evidence>
<dbReference type="PANTHER" id="PTHR43739:SF5">
    <property type="entry name" value="EXO-ALPHA-SIALIDASE"/>
    <property type="match status" value="1"/>
</dbReference>
<dbReference type="SUPFAM" id="SSF49899">
    <property type="entry name" value="Concanavalin A-like lectins/glucanases"/>
    <property type="match status" value="2"/>
</dbReference>
<feature type="signal peptide" evidence="3">
    <location>
        <begin position="1"/>
        <end position="20"/>
    </location>
</feature>
<evidence type="ECO:0000256" key="2">
    <source>
        <dbReference type="ARBA" id="ARBA00023157"/>
    </source>
</evidence>
<dbReference type="InterPro" id="IPR000601">
    <property type="entry name" value="PKD_dom"/>
</dbReference>
<keyword evidence="1 3" id="KW-0732">Signal</keyword>
<dbReference type="Proteomes" id="UP000306918">
    <property type="component" value="Unassembled WGS sequence"/>
</dbReference>
<name>A0A4S8H6Q0_9BACT</name>
<keyword evidence="6" id="KW-1185">Reference proteome</keyword>
<feature type="domain" description="PKD" evidence="4">
    <location>
        <begin position="822"/>
        <end position="889"/>
    </location>
</feature>
<dbReference type="InterPro" id="IPR015943">
    <property type="entry name" value="WD40/YVTN_repeat-like_dom_sf"/>
</dbReference>
<dbReference type="PROSITE" id="PS50093">
    <property type="entry name" value="PKD"/>
    <property type="match status" value="1"/>
</dbReference>
<dbReference type="SUPFAM" id="SSF50939">
    <property type="entry name" value="Sialidases"/>
    <property type="match status" value="3"/>
</dbReference>
<dbReference type="GO" id="GO:0010411">
    <property type="term" value="P:xyloglucan metabolic process"/>
    <property type="evidence" value="ECO:0007669"/>
    <property type="project" value="TreeGrafter"/>
</dbReference>
<dbReference type="SMART" id="SM00089">
    <property type="entry name" value="PKD"/>
    <property type="match status" value="1"/>
</dbReference>
<dbReference type="InterPro" id="IPR026444">
    <property type="entry name" value="Secre_tail"/>
</dbReference>
<dbReference type="GO" id="GO:0004553">
    <property type="term" value="F:hydrolase activity, hydrolyzing O-glycosyl compounds"/>
    <property type="evidence" value="ECO:0007669"/>
    <property type="project" value="UniProtKB-ARBA"/>
</dbReference>
<keyword evidence="2" id="KW-1015">Disulfide bond</keyword>
<dbReference type="NCBIfam" id="TIGR04183">
    <property type="entry name" value="Por_Secre_tail"/>
    <property type="match status" value="1"/>
</dbReference>
<comment type="caution">
    <text evidence="5">The sequence shown here is derived from an EMBL/GenBank/DDBJ whole genome shotgun (WGS) entry which is preliminary data.</text>
</comment>
<gene>
    <name evidence="5" type="ORF">FAM09_30520</name>
</gene>
<dbReference type="Gene3D" id="2.130.10.10">
    <property type="entry name" value="YVTN repeat-like/Quinoprotein amine dehydrogenase"/>
    <property type="match status" value="3"/>
</dbReference>
<dbReference type="Pfam" id="PF18911">
    <property type="entry name" value="PKD_4"/>
    <property type="match status" value="1"/>
</dbReference>
<reference evidence="5 6" key="1">
    <citation type="submission" date="2019-04" db="EMBL/GenBank/DDBJ databases">
        <title>Niastella caeni sp. nov., isolated from activated sludge.</title>
        <authorList>
            <person name="Sheng M."/>
        </authorList>
    </citation>
    <scope>NUCLEOTIDE SEQUENCE [LARGE SCALE GENOMIC DNA]</scope>
    <source>
        <strain evidence="5 6">HX-2-15</strain>
    </source>
</reference>
<dbReference type="Gene3D" id="2.60.40.10">
    <property type="entry name" value="Immunoglobulins"/>
    <property type="match status" value="1"/>
</dbReference>
<organism evidence="5 6">
    <name type="scientific">Niastella caeni</name>
    <dbReference type="NCBI Taxonomy" id="2569763"/>
    <lineage>
        <taxon>Bacteria</taxon>
        <taxon>Pseudomonadati</taxon>
        <taxon>Bacteroidota</taxon>
        <taxon>Chitinophagia</taxon>
        <taxon>Chitinophagales</taxon>
        <taxon>Chitinophagaceae</taxon>
        <taxon>Niastella</taxon>
    </lineage>
</organism>
<protein>
    <submittedName>
        <fullName evidence="5">PKD domain-containing protein</fullName>
    </submittedName>
</protein>
<dbReference type="InterPro" id="IPR036278">
    <property type="entry name" value="Sialidase_sf"/>
</dbReference>
<dbReference type="Gene3D" id="2.60.120.200">
    <property type="match status" value="2"/>
</dbReference>
<dbReference type="Pfam" id="PF18962">
    <property type="entry name" value="Por_Secre_tail"/>
    <property type="match status" value="1"/>
</dbReference>
<dbReference type="InterPro" id="IPR006558">
    <property type="entry name" value="LamG-like"/>
</dbReference>
<dbReference type="InterPro" id="IPR022409">
    <property type="entry name" value="PKD/Chitinase_dom"/>
</dbReference>
<evidence type="ECO:0000313" key="6">
    <source>
        <dbReference type="Proteomes" id="UP000306918"/>
    </source>
</evidence>
<dbReference type="PANTHER" id="PTHR43739">
    <property type="entry name" value="XYLOGLUCANASE (EUROFUNG)"/>
    <property type="match status" value="1"/>
</dbReference>
<dbReference type="InterPro" id="IPR013783">
    <property type="entry name" value="Ig-like_fold"/>
</dbReference>
<sequence length="1758" mass="190767">MRKLTTILLLQLVAISFLFAQTGPGKRRDAIFNLPPGVQAPRWITDTDWEHPNIFSIDAAIAAFENDNHSEASEKKGNGEDPYVMAYMRWRRSIEPFIQADGSVVEKPGYYDQVLKNAINAQAKNKQQSASARIAGSANWTVLGPIETFTEAKSKISLQVNMYSIAIAPSNPNILYAGSETGVIFRSTDKGLHWASISDVLPLFSATSIAVDHTNPNIVYAVSERGEIIKTTDAGSQWAYLSGYQGGRTEKITINKNTGRILVAGDKGVYYSNNNGSTWQLASGSSADRMWDVEINAVNTDLVYAVGKSQAGAIMILRSTNGGASFSAVNSSSLNNVSSQDGARFGVTPANGNTVYCITLGGLGVAPRLLKSTDAGVNWNISFTGGTQWGTFINGQGFYDLDILVSPTNENHLITGTYEPFKSVDGGLTFSSIKNMGYPIHADVQCMRALGNDTYMCTDGGIDHSTDFFTNINNWSARNHGLTGADYWGFDQGWDQDLIVGGRYHNGDAALFDKYGPGNALSVLGGSEEPTGHVFHGKKNTVGFLLHGVKEVPSSLPGNVTIPAAQNSKWPQVDYYGIFSSKLMIDPCYSNTYYVGGGRGSTVDSNILWKSVNNGISYTALHDFGSKVWRFDIARSNRNVLYVCTKNGIFKTTDGGQGWTSLTLPTGVTYNYYNADIAVDQLNENIVFLCMRHGIEGQKVFKSINGGATWVNYTGILTKQPIAFIVPQAGTNGGVYAIANEEPQNDGYQVYYRDNALSDWIPYSSGLPRNFRCRQGGIIFYRDNKLRMAGNRGIWESPLYSTGTPVAQPMADRQFLNRSVDTVYFTDYSNLNHSGATWKWTFPGASYVSSTTDREPKVVYTSPGSYSVTLEVTDASGNKNTRTINNMITQLASAPGNYVIDTVPGKCLQMAGSTAIDLGKVNINSNNFSISCWIKPNGLQKSFSQIIAHGPYPGSGTRGLGIEFAFQGTYTPTLELAYTDGSGGWRSGLFADSETWNFVVLTYSPTGVKLYLNGVPFTVNGNNWPVVDLSQSPFYVNKDIHGQGGAYKGAIDEIKFYNYALSQDEVREKMHLIQKSPAENGLLKYFQFNQYNSNAGTVPDLMSTFEALIPNASFITASTAPVAAGKVFRKPNVNAGGLHSFPGTGIDLYLKNGGTYPNGEVVAFQLNAAPDQNPGTLPLAPASTYFIINNYGDNKTITAPDSIRFSGLNINEPAYSATEFRLYKRASGAFGATWGNELSRSTGFGYAPGNSIVSFGTGNNVTTFGQFALSASPLKAGDTVAGKCVTVSAYNDTVNLGKVNINSNNFSISCWIKPNGLQKSFSQLIAHDPYPGSIYGFGLGFSFSGYAPNLELVYTDNKVEWTNRNLNLIADSATWNFVVLTYSPTGVKIYLNGEPFTANPNAMPAIDLSQSPFYVNKDIHGQGGAYKGAIDEIKFYNYTLSQEEVREKMHLIQKYPGTENGLLKYFQFNQYNSSTGKVPDLVSDFEATIPNASFITASTAPVATGKVFRRPNVNAAGLYYFPGPEVLFSLKSGATYPNGEVVAFQLDAAPDQNPGTLPLAPRSKYFIINNYGTNKTFTAPELIAFSGLDLTSGYSATDFHLFKRASGAFGATWGNELSRSTHFNYGPGNSNVGFNTGNNVTSFGQFALTAPAAARLSATTPGENTVPNNNALTTAEFYPNPNKGWGYLNISSPYNNGHVTLYLQDINGNIVYKASEQLNGSNKAMMLLNLHGIPSGAYVLQIRFNTGELITKKVMIVK</sequence>
<dbReference type="SMART" id="SM00560">
    <property type="entry name" value="LamGL"/>
    <property type="match status" value="1"/>
</dbReference>
<dbReference type="OrthoDB" id="602542at2"/>